<evidence type="ECO:0000259" key="2">
    <source>
        <dbReference type="Pfam" id="PF14240"/>
    </source>
</evidence>
<dbReference type="EMBL" id="JMCC02000037">
    <property type="protein sequence ID" value="KIG16473.1"/>
    <property type="molecule type" value="Genomic_DNA"/>
</dbReference>
<name>A0A0C1ZZ06_9BACT</name>
<dbReference type="Pfam" id="PF14240">
    <property type="entry name" value="YHYH"/>
    <property type="match status" value="1"/>
</dbReference>
<feature type="region of interest" description="Disordered" evidence="1">
    <location>
        <begin position="223"/>
        <end position="246"/>
    </location>
</feature>
<proteinExistence type="predicted"/>
<gene>
    <name evidence="3" type="ORF">DB30_04386</name>
</gene>
<reference evidence="3 4" key="1">
    <citation type="submission" date="2014-12" db="EMBL/GenBank/DDBJ databases">
        <title>Genome assembly of Enhygromyxa salina DSM 15201.</title>
        <authorList>
            <person name="Sharma G."/>
            <person name="Subramanian S."/>
        </authorList>
    </citation>
    <scope>NUCLEOTIDE SEQUENCE [LARGE SCALE GENOMIC DNA]</scope>
    <source>
        <strain evidence="3 4">DSM 15201</strain>
    </source>
</reference>
<evidence type="ECO:0000313" key="4">
    <source>
        <dbReference type="Proteomes" id="UP000031599"/>
    </source>
</evidence>
<dbReference type="AlphaFoldDB" id="A0A0C1ZZ06"/>
<feature type="domain" description="YHYH" evidence="2">
    <location>
        <begin position="71"/>
        <end position="173"/>
    </location>
</feature>
<protein>
    <recommendedName>
        <fullName evidence="2">YHYH domain-containing protein</fullName>
    </recommendedName>
</protein>
<dbReference type="InterPro" id="IPR025924">
    <property type="entry name" value="YHYH_dom"/>
</dbReference>
<organism evidence="3 4">
    <name type="scientific">Enhygromyxa salina</name>
    <dbReference type="NCBI Taxonomy" id="215803"/>
    <lineage>
        <taxon>Bacteria</taxon>
        <taxon>Pseudomonadati</taxon>
        <taxon>Myxococcota</taxon>
        <taxon>Polyangia</taxon>
        <taxon>Nannocystales</taxon>
        <taxon>Nannocystaceae</taxon>
        <taxon>Enhygromyxa</taxon>
    </lineage>
</organism>
<evidence type="ECO:0000256" key="1">
    <source>
        <dbReference type="SAM" id="MobiDB-lite"/>
    </source>
</evidence>
<sequence>MGTPSNTTNRCAVIAASIEEAGFGSEVEVTCDDTYALLASDTYPDHELMTGIVGTNEQVPVPAVNYTSPIRLAPSPAAAVTTVDAALGVAVNGVPMYDYSAGGELSQQDLSAHHPEVDTIALGQLDNCGGHAGRGDDYHYHASPTCMIAQMANAGDDAIIGWAFDGYPIYGDNNPDGSKIEPGTLGVCNHQADDTFGFRYHTSAGWPYTIQCLVGEADPDALPRVPPLRSADGAGRPPGTPPQGGVEDLVFAPEGDARVMRYRYAGEDYYISYEPSDTANCYVFEMRTVTNQGVVESGEYCR</sequence>
<evidence type="ECO:0000313" key="3">
    <source>
        <dbReference type="EMBL" id="KIG16473.1"/>
    </source>
</evidence>
<accession>A0A0C1ZZ06</accession>
<comment type="caution">
    <text evidence="3">The sequence shown here is derived from an EMBL/GenBank/DDBJ whole genome shotgun (WGS) entry which is preliminary data.</text>
</comment>
<dbReference type="Proteomes" id="UP000031599">
    <property type="component" value="Unassembled WGS sequence"/>
</dbReference>